<name>A0A7D5K7L2_9EURY</name>
<dbReference type="PANTHER" id="PTHR34512:SF30">
    <property type="entry name" value="OUTER MEMBRANE PROTEIN ASSEMBLY FACTOR BAMB"/>
    <property type="match status" value="1"/>
</dbReference>
<dbReference type="InterPro" id="IPR002372">
    <property type="entry name" value="PQQ_rpt_dom"/>
</dbReference>
<dbReference type="Gene3D" id="2.130.10.10">
    <property type="entry name" value="YVTN repeat-like/Quinoprotein amine dehydrogenase"/>
    <property type="match status" value="2"/>
</dbReference>
<gene>
    <name evidence="3" type="ORF">HUG10_07875</name>
</gene>
<evidence type="ECO:0000313" key="4">
    <source>
        <dbReference type="Proteomes" id="UP000509750"/>
    </source>
</evidence>
<dbReference type="EMBL" id="CP058529">
    <property type="protein sequence ID" value="QLG27474.1"/>
    <property type="molecule type" value="Genomic_DNA"/>
</dbReference>
<dbReference type="PANTHER" id="PTHR34512">
    <property type="entry name" value="CELL SURFACE PROTEIN"/>
    <property type="match status" value="1"/>
</dbReference>
<sequence>MVSRRRTLHLLGAGLFGLGGCSERGENATPTRTPSPTGTATGTPTAATDTTSTGTPSPSGGGFEIDGATPDWERSIGERVHGDPVYADGHVVLAAGETVYGLDAETGETAWTFDPPVSIERRVERFDATFRVHDGTLYALVGVHFGLGGRDYRLSALRPDGTERWYHESELGGFHEFVGFRDGVVVLVTNDDEFQPDGQSVVAVDRGNGRERWRADTGDAFGGAVGSEVATVNAGDRVVDCFDLATGDRRFRFSPPGDDPSVASAVGDGPVFVALRRYDADGDDPTLYALSPVSGDEIWSLAVGSVTSLRLLDDLYVGGASVRRVGSDGSEVWRYDDGESVTGVPFDEGALYIDAESQVVKIDRGNGRELWTANATVASSPVAVGGDAVLSVGDSAVTARSVGDGVERWRAISDGEHLLDPMADATGAYLVTGHGGVVKVPF</sequence>
<dbReference type="OrthoDB" id="8638at2157"/>
<dbReference type="InterPro" id="IPR018391">
    <property type="entry name" value="PQQ_b-propeller_rpt"/>
</dbReference>
<feature type="compositionally biased region" description="Low complexity" evidence="1">
    <location>
        <begin position="28"/>
        <end position="58"/>
    </location>
</feature>
<feature type="domain" description="Pyrrolo-quinoline quinone repeat" evidence="2">
    <location>
        <begin position="153"/>
        <end position="305"/>
    </location>
</feature>
<dbReference type="Proteomes" id="UP000509750">
    <property type="component" value="Chromosome"/>
</dbReference>
<feature type="domain" description="Pyrrolo-quinoline quinone repeat" evidence="2">
    <location>
        <begin position="69"/>
        <end position="116"/>
    </location>
</feature>
<proteinExistence type="predicted"/>
<reference evidence="3 4" key="1">
    <citation type="submission" date="2020-07" db="EMBL/GenBank/DDBJ databases">
        <title>Gai3-2, isolated from salt lake.</title>
        <authorList>
            <person name="Cui H."/>
            <person name="Shi X."/>
        </authorList>
    </citation>
    <scope>NUCLEOTIDE SEQUENCE [LARGE SCALE GENOMIC DNA]</scope>
    <source>
        <strain evidence="3 4">Gai3-2</strain>
    </source>
</reference>
<accession>A0A7D5K7L2</accession>
<dbReference type="GeneID" id="56028742"/>
<dbReference type="SUPFAM" id="SSF50998">
    <property type="entry name" value="Quinoprotein alcohol dehydrogenase-like"/>
    <property type="match status" value="1"/>
</dbReference>
<protein>
    <submittedName>
        <fullName evidence="3">PQQ-binding-like beta-propeller repeat protein</fullName>
    </submittedName>
</protein>
<dbReference type="SMART" id="SM00564">
    <property type="entry name" value="PQQ"/>
    <property type="match status" value="4"/>
</dbReference>
<dbReference type="InterPro" id="IPR015943">
    <property type="entry name" value="WD40/YVTN_repeat-like_dom_sf"/>
</dbReference>
<dbReference type="KEGG" id="halg:HUG10_07875"/>
<dbReference type="RefSeq" id="WP_179169049.1">
    <property type="nucleotide sequence ID" value="NZ_CP058529.1"/>
</dbReference>
<keyword evidence="4" id="KW-1185">Reference proteome</keyword>
<evidence type="ECO:0000259" key="2">
    <source>
        <dbReference type="Pfam" id="PF13360"/>
    </source>
</evidence>
<feature type="domain" description="Pyrrolo-quinoline quinone repeat" evidence="2">
    <location>
        <begin position="321"/>
        <end position="415"/>
    </location>
</feature>
<feature type="region of interest" description="Disordered" evidence="1">
    <location>
        <begin position="19"/>
        <end position="70"/>
    </location>
</feature>
<organism evidence="3 4">
    <name type="scientific">Halorarum halophilum</name>
    <dbReference type="NCBI Taxonomy" id="2743090"/>
    <lineage>
        <taxon>Archaea</taxon>
        <taxon>Methanobacteriati</taxon>
        <taxon>Methanobacteriota</taxon>
        <taxon>Stenosarchaea group</taxon>
        <taxon>Halobacteria</taxon>
        <taxon>Halobacteriales</taxon>
        <taxon>Haloferacaceae</taxon>
        <taxon>Halorarum</taxon>
    </lineage>
</organism>
<evidence type="ECO:0000313" key="3">
    <source>
        <dbReference type="EMBL" id="QLG27474.1"/>
    </source>
</evidence>
<dbReference type="AlphaFoldDB" id="A0A7D5K7L2"/>
<dbReference type="Pfam" id="PF13360">
    <property type="entry name" value="PQQ_2"/>
    <property type="match status" value="3"/>
</dbReference>
<dbReference type="PROSITE" id="PS51257">
    <property type="entry name" value="PROKAR_LIPOPROTEIN"/>
    <property type="match status" value="1"/>
</dbReference>
<dbReference type="InterPro" id="IPR011047">
    <property type="entry name" value="Quinoprotein_ADH-like_sf"/>
</dbReference>
<evidence type="ECO:0000256" key="1">
    <source>
        <dbReference type="SAM" id="MobiDB-lite"/>
    </source>
</evidence>